<gene>
    <name evidence="4" type="ORF">SGX49_000640</name>
</gene>
<evidence type="ECO:0000256" key="1">
    <source>
        <dbReference type="SAM" id="MobiDB-lite"/>
    </source>
</evidence>
<dbReference type="GO" id="GO:0015074">
    <property type="term" value="P:DNA integration"/>
    <property type="evidence" value="ECO:0007669"/>
    <property type="project" value="InterPro"/>
</dbReference>
<dbReference type="EMBL" id="ABOSXX010000002">
    <property type="protein sequence ID" value="ELV3678256.1"/>
    <property type="molecule type" value="Genomic_DNA"/>
</dbReference>
<reference evidence="4" key="1">
    <citation type="submission" date="2023-05" db="EMBL/GenBank/DDBJ databases">
        <authorList>
            <consortium name="Clinical and Environmental Microbiology Branch: Whole genome sequencing antimicrobial resistance pathogens in the healthcare setting"/>
        </authorList>
    </citation>
    <scope>NUCLEOTIDE SEQUENCE</scope>
    <source>
        <strain evidence="4">2023GN-00287</strain>
    </source>
</reference>
<organism evidence="4 5">
    <name type="scientific">Citrobacter freundii</name>
    <dbReference type="NCBI Taxonomy" id="546"/>
    <lineage>
        <taxon>Bacteria</taxon>
        <taxon>Pseudomonadati</taxon>
        <taxon>Pseudomonadota</taxon>
        <taxon>Gammaproteobacteria</taxon>
        <taxon>Enterobacterales</taxon>
        <taxon>Enterobacteriaceae</taxon>
        <taxon>Citrobacter</taxon>
        <taxon>Citrobacter freundii complex</taxon>
    </lineage>
</organism>
<dbReference type="InterPro" id="IPR012337">
    <property type="entry name" value="RNaseH-like_sf"/>
</dbReference>
<dbReference type="Pfam" id="PF00665">
    <property type="entry name" value="rve"/>
    <property type="match status" value="1"/>
</dbReference>
<evidence type="ECO:0000259" key="3">
    <source>
        <dbReference type="PROSITE" id="PS50994"/>
    </source>
</evidence>
<evidence type="ECO:0000313" key="4">
    <source>
        <dbReference type="EMBL" id="ELV3678256.1"/>
    </source>
</evidence>
<protein>
    <submittedName>
        <fullName evidence="4">Transposase family protein</fullName>
    </submittedName>
</protein>
<dbReference type="Proteomes" id="UP001279522">
    <property type="component" value="Unassembled WGS sequence"/>
</dbReference>
<comment type="caution">
    <text evidence="4">The sequence shown here is derived from an EMBL/GenBank/DDBJ whole genome shotgun (WGS) entry which is preliminary data.</text>
</comment>
<evidence type="ECO:0000256" key="2">
    <source>
        <dbReference type="SAM" id="SignalP"/>
    </source>
</evidence>
<dbReference type="SUPFAM" id="SSF53098">
    <property type="entry name" value="Ribonuclease H-like"/>
    <property type="match status" value="1"/>
</dbReference>
<dbReference type="PANTHER" id="PTHR35004:SF6">
    <property type="entry name" value="TRANSPOSASE"/>
    <property type="match status" value="1"/>
</dbReference>
<feature type="compositionally biased region" description="Polar residues" evidence="1">
    <location>
        <begin position="475"/>
        <end position="485"/>
    </location>
</feature>
<dbReference type="PROSITE" id="PS50994">
    <property type="entry name" value="INTEGRASE"/>
    <property type="match status" value="1"/>
</dbReference>
<dbReference type="InterPro" id="IPR036397">
    <property type="entry name" value="RNaseH_sf"/>
</dbReference>
<dbReference type="PANTHER" id="PTHR35004">
    <property type="entry name" value="TRANSPOSASE RV3428C-RELATED"/>
    <property type="match status" value="1"/>
</dbReference>
<name>A0AAN4CWU4_CITFR</name>
<keyword evidence="2" id="KW-0732">Signal</keyword>
<dbReference type="InterPro" id="IPR001584">
    <property type="entry name" value="Integrase_cat-core"/>
</dbReference>
<evidence type="ECO:0000313" key="5">
    <source>
        <dbReference type="Proteomes" id="UP001279522"/>
    </source>
</evidence>
<feature type="signal peptide" evidence="2">
    <location>
        <begin position="1"/>
        <end position="26"/>
    </location>
</feature>
<dbReference type="AlphaFoldDB" id="A0AAN4CWU4"/>
<feature type="domain" description="Integrase catalytic" evidence="3">
    <location>
        <begin position="174"/>
        <end position="344"/>
    </location>
</feature>
<sequence length="492" mass="54506">MKKIADPPRRDRWARLRFLVIGPLLAAPPAPRQLGAAFIALAAKTWRHPVSGLDVRFGASTIERWYYKARRAADPVAALRDGLRGDEGGFPSLTPVAIATLTQQYREHPGWTAQLHLDNLRVACKASGSPVASYATVRRYLRAQGMHRQARPKRATEGAVAARDRLEQLEVRSFEVEHVAALWHLDFHHASRRVLTRSGAWLKPMLLGVIDDRSRLVCHLQWYLDETAQSLVHGLSQAFMKRGLPRALMTDNGAAMLSEEVATGLATLGIVHQTTLPYSPYQNAKQESFWGRVEGRLMAMLEGEEALTLELLNEATQAWVEQEYHRTVHTELEATPLVRYLAGPSVARKCPDAAVLTDAFRIEVVRRARRADGTLSLGGTRFEIPARLRHLSEVHVRYARWDLSRVDLVDPRTGAVLCPIKPLDKAANANGQRRRLDPVGRDLSPLPPTGLAPLLRELLAEYAATGMPPAYLPATDSTPASTPITSPEADPA</sequence>
<dbReference type="Gene3D" id="3.30.420.10">
    <property type="entry name" value="Ribonuclease H-like superfamily/Ribonuclease H"/>
    <property type="match status" value="1"/>
</dbReference>
<proteinExistence type="predicted"/>
<dbReference type="GO" id="GO:0003676">
    <property type="term" value="F:nucleic acid binding"/>
    <property type="evidence" value="ECO:0007669"/>
    <property type="project" value="InterPro"/>
</dbReference>
<accession>A0AAN4CWU4</accession>
<feature type="chain" id="PRO_5042956457" evidence="2">
    <location>
        <begin position="27"/>
        <end position="492"/>
    </location>
</feature>
<feature type="region of interest" description="Disordered" evidence="1">
    <location>
        <begin position="469"/>
        <end position="492"/>
    </location>
</feature>